<dbReference type="SUPFAM" id="SSF53335">
    <property type="entry name" value="S-adenosyl-L-methionine-dependent methyltransferases"/>
    <property type="match status" value="1"/>
</dbReference>
<organism evidence="2 3">
    <name type="scientific">Nocardioides eburneus</name>
    <dbReference type="NCBI Taxonomy" id="3231482"/>
    <lineage>
        <taxon>Bacteria</taxon>
        <taxon>Bacillati</taxon>
        <taxon>Actinomycetota</taxon>
        <taxon>Actinomycetes</taxon>
        <taxon>Propionibacteriales</taxon>
        <taxon>Nocardioidaceae</taxon>
        <taxon>Nocardioides</taxon>
    </lineage>
</organism>
<dbReference type="Gene3D" id="3.40.50.150">
    <property type="entry name" value="Vaccinia Virus protein VP39"/>
    <property type="match status" value="1"/>
</dbReference>
<evidence type="ECO:0000259" key="1">
    <source>
        <dbReference type="Pfam" id="PF08241"/>
    </source>
</evidence>
<keyword evidence="2" id="KW-0489">Methyltransferase</keyword>
<dbReference type="GO" id="GO:0061542">
    <property type="term" value="F:3-demethylubiquinol 3-O-methyltransferase activity"/>
    <property type="evidence" value="ECO:0007669"/>
    <property type="project" value="UniProtKB-EC"/>
</dbReference>
<keyword evidence="3" id="KW-1185">Reference proteome</keyword>
<dbReference type="InterPro" id="IPR029063">
    <property type="entry name" value="SAM-dependent_MTases_sf"/>
</dbReference>
<comment type="caution">
    <text evidence="2">The sequence shown here is derived from an EMBL/GenBank/DDBJ whole genome shotgun (WGS) entry which is preliminary data.</text>
</comment>
<evidence type="ECO:0000313" key="3">
    <source>
        <dbReference type="Proteomes" id="UP001556631"/>
    </source>
</evidence>
<dbReference type="RefSeq" id="WP_367995611.1">
    <property type="nucleotide sequence ID" value="NZ_JBFPJR010000053.1"/>
</dbReference>
<sequence>MTERGHGGSASIEQTDYWWYRVRARLLRTILESYADGPDRVLDVGSADGPSVGWLEARSLKVALDIDPRGLKAGTGVCGSAMELPFADASFDVVGAFDVVEHCEPESTAVAELARVLVPGGRLLLSVPAYQWAWSDFDEENGHYRRYTRGRAVAAVEAQGLEVLRASYAFASTLPLFAAERLARRARQAVRRIGRQHPADVVSVPEVSPGLDRFLHWLGSLDDAMLRRRDLPFGSSVVVAARKPA</sequence>
<dbReference type="InterPro" id="IPR050508">
    <property type="entry name" value="Methyltransf_Superfamily"/>
</dbReference>
<dbReference type="InterPro" id="IPR013216">
    <property type="entry name" value="Methyltransf_11"/>
</dbReference>
<dbReference type="Pfam" id="PF08241">
    <property type="entry name" value="Methyltransf_11"/>
    <property type="match status" value="1"/>
</dbReference>
<dbReference type="GO" id="GO:0102208">
    <property type="term" value="F:2-polyprenyl-6-hydroxyphenol methylase activity"/>
    <property type="evidence" value="ECO:0007669"/>
    <property type="project" value="UniProtKB-EC"/>
</dbReference>
<name>A0ABV3T6W7_9ACTN</name>
<keyword evidence="2" id="KW-0808">Transferase</keyword>
<gene>
    <name evidence="2" type="ORF">AB3X52_18660</name>
</gene>
<reference evidence="2 3" key="1">
    <citation type="submission" date="2024-07" db="EMBL/GenBank/DDBJ databases">
        <authorList>
            <person name="Lee S."/>
            <person name="Kang M."/>
        </authorList>
    </citation>
    <scope>NUCLEOTIDE SEQUENCE [LARGE SCALE GENOMIC DNA]</scope>
    <source>
        <strain evidence="2 3">DS6</strain>
    </source>
</reference>
<dbReference type="EC" id="2.1.1.222" evidence="2"/>
<dbReference type="EMBL" id="JBFPJR010000053">
    <property type="protein sequence ID" value="MEX0429644.1"/>
    <property type="molecule type" value="Genomic_DNA"/>
</dbReference>
<proteinExistence type="predicted"/>
<protein>
    <submittedName>
        <fullName evidence="2">Class I SAM-dependent methyltransferase</fullName>
        <ecNumber evidence="2">2.1.1.222</ecNumber>
        <ecNumber evidence="2">2.1.1.64</ecNumber>
    </submittedName>
</protein>
<dbReference type="Proteomes" id="UP001556631">
    <property type="component" value="Unassembled WGS sequence"/>
</dbReference>
<evidence type="ECO:0000313" key="2">
    <source>
        <dbReference type="EMBL" id="MEX0429644.1"/>
    </source>
</evidence>
<dbReference type="PANTHER" id="PTHR42912">
    <property type="entry name" value="METHYLTRANSFERASE"/>
    <property type="match status" value="1"/>
</dbReference>
<dbReference type="CDD" id="cd02440">
    <property type="entry name" value="AdoMet_MTases"/>
    <property type="match status" value="1"/>
</dbReference>
<feature type="domain" description="Methyltransferase type 11" evidence="1">
    <location>
        <begin position="42"/>
        <end position="124"/>
    </location>
</feature>
<accession>A0ABV3T6W7</accession>
<dbReference type="GO" id="GO:0032259">
    <property type="term" value="P:methylation"/>
    <property type="evidence" value="ECO:0007669"/>
    <property type="project" value="UniProtKB-KW"/>
</dbReference>
<dbReference type="EC" id="2.1.1.64" evidence="2"/>